<feature type="signal peptide" evidence="1">
    <location>
        <begin position="1"/>
        <end position="21"/>
    </location>
</feature>
<evidence type="ECO:0000313" key="3">
    <source>
        <dbReference type="Proteomes" id="UP001611383"/>
    </source>
</evidence>
<sequence length="448" mass="49079">MNKHLLLFRASLLAVLLTTSACVNLILEDDRPCPCGQGWTCCEAAQVCVPEGMAGTECSALQPVDPDPAGFCEEPNCRVEKLVSFEAGEGARYADDLTFFRNEEAFLWGSTVLHQEPRICVRPYCQWSIPLYKWTVPYVEEEPTWLEPVGLRGTKSLVLIPGTKADAPGTLRLRWCDPQTNGCRRAPDELVFQTSGGFPHVLLVGDDLLVASAGTIGNAPAGSILRQVPGRNELEVLVAGGEAAPHRYLKDEEVTVGEHLARASTSMGVSNGMLFWRAGQHVWSCPLTGCPASGPVAQAYNRDGIDTILLHGDFLYWTTRGQTPGLDAELFSVFRHKWTDAAAPIELLQSEARIGNEVSTRIAVDEHGLYFLKETFTPNEQGDLTWTGAELRACPEMKCGTEERVLLRGGTRSEALYGLTAGPDGLYLYNGHSIMRVRPHTFETKASQ</sequence>
<evidence type="ECO:0000256" key="1">
    <source>
        <dbReference type="SAM" id="SignalP"/>
    </source>
</evidence>
<accession>A0ABY9WTK3</accession>
<evidence type="ECO:0000313" key="2">
    <source>
        <dbReference type="EMBL" id="WNG47117.1"/>
    </source>
</evidence>
<reference evidence="2 3" key="1">
    <citation type="submission" date="2019-08" db="EMBL/GenBank/DDBJ databases">
        <title>Archangium and Cystobacter genomes.</title>
        <authorList>
            <person name="Chen I.-C.K."/>
            <person name="Wielgoss S."/>
        </authorList>
    </citation>
    <scope>NUCLEOTIDE SEQUENCE [LARGE SCALE GENOMIC DNA]</scope>
    <source>
        <strain evidence="2 3">Cbm 6</strain>
    </source>
</reference>
<dbReference type="Proteomes" id="UP001611383">
    <property type="component" value="Chromosome"/>
</dbReference>
<proteinExistence type="predicted"/>
<feature type="chain" id="PRO_5047510366" description="Lipoprotein" evidence="1">
    <location>
        <begin position="22"/>
        <end position="448"/>
    </location>
</feature>
<organism evidence="2 3">
    <name type="scientific">Archangium minus</name>
    <dbReference type="NCBI Taxonomy" id="83450"/>
    <lineage>
        <taxon>Bacteria</taxon>
        <taxon>Pseudomonadati</taxon>
        <taxon>Myxococcota</taxon>
        <taxon>Myxococcia</taxon>
        <taxon>Myxococcales</taxon>
        <taxon>Cystobacterineae</taxon>
        <taxon>Archangiaceae</taxon>
        <taxon>Archangium</taxon>
    </lineage>
</organism>
<name>A0ABY9WTK3_9BACT</name>
<evidence type="ECO:0008006" key="4">
    <source>
        <dbReference type="Google" id="ProtNLM"/>
    </source>
</evidence>
<dbReference type="EMBL" id="CP043494">
    <property type="protein sequence ID" value="WNG47117.1"/>
    <property type="molecule type" value="Genomic_DNA"/>
</dbReference>
<dbReference type="RefSeq" id="WP_395824366.1">
    <property type="nucleotide sequence ID" value="NZ_CP043494.1"/>
</dbReference>
<keyword evidence="3" id="KW-1185">Reference proteome</keyword>
<gene>
    <name evidence="2" type="ORF">F0U60_25565</name>
</gene>
<protein>
    <recommendedName>
        <fullName evidence="4">Lipoprotein</fullName>
    </recommendedName>
</protein>
<keyword evidence="1" id="KW-0732">Signal</keyword>